<proteinExistence type="predicted"/>
<organism evidence="1 2">
    <name type="scientific">Siminovitchia fordii</name>
    <dbReference type="NCBI Taxonomy" id="254759"/>
    <lineage>
        <taxon>Bacteria</taxon>
        <taxon>Bacillati</taxon>
        <taxon>Bacillota</taxon>
        <taxon>Bacilli</taxon>
        <taxon>Bacillales</taxon>
        <taxon>Bacillaceae</taxon>
        <taxon>Siminovitchia</taxon>
    </lineage>
</organism>
<protein>
    <recommendedName>
        <fullName evidence="3">Stage III sporulation protein AH</fullName>
    </recommendedName>
</protein>
<evidence type="ECO:0000313" key="1">
    <source>
        <dbReference type="EMBL" id="GIN19485.1"/>
    </source>
</evidence>
<evidence type="ECO:0000313" key="2">
    <source>
        <dbReference type="Proteomes" id="UP000680279"/>
    </source>
</evidence>
<accession>A0ABQ4K2V2</accession>
<sequence length="150" mass="17270">MIIIEQDPRGSVYEQLIDLAFEICDEFHLVVRKDLGSTRKFAPLLKELENSLKVVKKTNEWTGTMLGGGQKAKVYYYRADSHAKKIVKRAASSLYSWLQPDLPEDLSFLKKGEPWLVNIAHEEESYIMTESNYWIGKIMQIEGLDITIES</sequence>
<reference evidence="1 2" key="1">
    <citation type="submission" date="2021-03" db="EMBL/GenBank/DDBJ databases">
        <title>Antimicrobial resistance genes in bacteria isolated from Japanese honey, and their potential for conferring macrolide and lincosamide resistance in the American foulbrood pathogen Paenibacillus larvae.</title>
        <authorList>
            <person name="Okamoto M."/>
            <person name="Kumagai M."/>
            <person name="Kanamori H."/>
            <person name="Takamatsu D."/>
        </authorList>
    </citation>
    <scope>NUCLEOTIDE SEQUENCE [LARGE SCALE GENOMIC DNA]</scope>
    <source>
        <strain evidence="1 2">J1TS3</strain>
    </source>
</reference>
<comment type="caution">
    <text evidence="1">The sequence shown here is derived from an EMBL/GenBank/DDBJ whole genome shotgun (WGS) entry which is preliminary data.</text>
</comment>
<gene>
    <name evidence="1" type="ORF">J1TS3_06190</name>
</gene>
<dbReference type="RefSeq" id="WP_212962125.1">
    <property type="nucleotide sequence ID" value="NZ_BOQT01000002.1"/>
</dbReference>
<name>A0ABQ4K2V2_9BACI</name>
<dbReference type="Proteomes" id="UP000680279">
    <property type="component" value="Unassembled WGS sequence"/>
</dbReference>
<dbReference type="EMBL" id="BOQT01000002">
    <property type="protein sequence ID" value="GIN19485.1"/>
    <property type="molecule type" value="Genomic_DNA"/>
</dbReference>
<evidence type="ECO:0008006" key="3">
    <source>
        <dbReference type="Google" id="ProtNLM"/>
    </source>
</evidence>
<keyword evidence="2" id="KW-1185">Reference proteome</keyword>